<dbReference type="InterPro" id="IPR036412">
    <property type="entry name" value="HAD-like_sf"/>
</dbReference>
<dbReference type="InterPro" id="IPR023214">
    <property type="entry name" value="HAD_sf"/>
</dbReference>
<reference evidence="1 2" key="1">
    <citation type="submission" date="2023-10" db="EMBL/GenBank/DDBJ databases">
        <title>Rubellicoccus peritrichatus gen. nov., sp. nov., isolated from an algae of coral reef tank.</title>
        <authorList>
            <person name="Luo J."/>
        </authorList>
    </citation>
    <scope>NUCLEOTIDE SEQUENCE [LARGE SCALE GENOMIC DNA]</scope>
    <source>
        <strain evidence="1 2">CR14</strain>
    </source>
</reference>
<proteinExistence type="predicted"/>
<dbReference type="EMBL" id="CP136920">
    <property type="protein sequence ID" value="WOO40920.1"/>
    <property type="molecule type" value="Genomic_DNA"/>
</dbReference>
<accession>A0AAQ3QVI1</accession>
<sequence>MSSPTLSNIQPSTDGDFSDDVPWIGVDLDGTLARFSTWRGFGHIGKPIKSMMERVRNWQKEGYKVKIFTARASIPDAIPPVEKWLKKHKLAGLEVTNRKDFFMVELWDDRCIQVVTNSGKPIRSPSVMARPKVPLLEEAFPHENRPSLAEN</sequence>
<evidence type="ECO:0008006" key="3">
    <source>
        <dbReference type="Google" id="ProtNLM"/>
    </source>
</evidence>
<dbReference type="Proteomes" id="UP001304300">
    <property type="component" value="Chromosome"/>
</dbReference>
<dbReference type="RefSeq" id="WP_317833172.1">
    <property type="nucleotide sequence ID" value="NZ_CP136920.1"/>
</dbReference>
<protein>
    <recommendedName>
        <fullName evidence="3">Polynucleotide kinase</fullName>
    </recommendedName>
</protein>
<dbReference type="SUPFAM" id="SSF56784">
    <property type="entry name" value="HAD-like"/>
    <property type="match status" value="1"/>
</dbReference>
<evidence type="ECO:0000313" key="2">
    <source>
        <dbReference type="Proteomes" id="UP001304300"/>
    </source>
</evidence>
<organism evidence="1 2">
    <name type="scientific">Rubellicoccus peritrichatus</name>
    <dbReference type="NCBI Taxonomy" id="3080537"/>
    <lineage>
        <taxon>Bacteria</taxon>
        <taxon>Pseudomonadati</taxon>
        <taxon>Verrucomicrobiota</taxon>
        <taxon>Opitutia</taxon>
        <taxon>Puniceicoccales</taxon>
        <taxon>Cerasicoccaceae</taxon>
        <taxon>Rubellicoccus</taxon>
    </lineage>
</organism>
<evidence type="ECO:0000313" key="1">
    <source>
        <dbReference type="EMBL" id="WOO40920.1"/>
    </source>
</evidence>
<name>A0AAQ3QVI1_9BACT</name>
<dbReference type="AlphaFoldDB" id="A0AAQ3QVI1"/>
<dbReference type="Gene3D" id="3.40.50.1000">
    <property type="entry name" value="HAD superfamily/HAD-like"/>
    <property type="match status" value="1"/>
</dbReference>
<gene>
    <name evidence="1" type="ORF">RZN69_20045</name>
</gene>
<keyword evidence="2" id="KW-1185">Reference proteome</keyword>
<dbReference type="KEGG" id="puo:RZN69_20045"/>